<reference evidence="1" key="1">
    <citation type="submission" date="2021-01" db="EMBL/GenBank/DDBJ databases">
        <authorList>
            <person name="Corre E."/>
            <person name="Pelletier E."/>
            <person name="Niang G."/>
            <person name="Scheremetjew M."/>
            <person name="Finn R."/>
            <person name="Kale V."/>
            <person name="Holt S."/>
            <person name="Cochrane G."/>
            <person name="Meng A."/>
            <person name="Brown T."/>
            <person name="Cohen L."/>
        </authorList>
    </citation>
    <scope>NUCLEOTIDE SEQUENCE</scope>
    <source>
        <strain evidence="1">GSBS06</strain>
    </source>
</reference>
<name>A0A7S3PH07_9STRA</name>
<organism evidence="1">
    <name type="scientific">Aplanochytrium stocchinoi</name>
    <dbReference type="NCBI Taxonomy" id="215587"/>
    <lineage>
        <taxon>Eukaryota</taxon>
        <taxon>Sar</taxon>
        <taxon>Stramenopiles</taxon>
        <taxon>Bigyra</taxon>
        <taxon>Labyrinthulomycetes</taxon>
        <taxon>Thraustochytrida</taxon>
        <taxon>Thraustochytriidae</taxon>
        <taxon>Aplanochytrium</taxon>
    </lineage>
</organism>
<accession>A0A7S3PH07</accession>
<protein>
    <submittedName>
        <fullName evidence="1">Uncharacterized protein</fullName>
    </submittedName>
</protein>
<gene>
    <name evidence="1" type="ORF">ASTO00021_LOCUS5481</name>
</gene>
<sequence length="100" mass="10931">MMVRDPAPQASRVAVPFHRERVRLRWSSIIPNAKERRYLDVDVFKAAGCALERSVEFVAVFPFCGSCEPDVPEEGCASPSTYELDCCSGTSTDEQAGGSS</sequence>
<evidence type="ECO:0000313" key="1">
    <source>
        <dbReference type="EMBL" id="CAE0435201.1"/>
    </source>
</evidence>
<dbReference type="EMBL" id="HBIN01007476">
    <property type="protein sequence ID" value="CAE0435201.1"/>
    <property type="molecule type" value="Transcribed_RNA"/>
</dbReference>
<dbReference type="AlphaFoldDB" id="A0A7S3PH07"/>
<proteinExistence type="predicted"/>